<keyword evidence="3" id="KW-1185">Reference proteome</keyword>
<dbReference type="Proteomes" id="UP001500668">
    <property type="component" value="Unassembled WGS sequence"/>
</dbReference>
<accession>A0ABP3RMZ0</accession>
<feature type="region of interest" description="Disordered" evidence="1">
    <location>
        <begin position="85"/>
        <end position="125"/>
    </location>
</feature>
<evidence type="ECO:0000313" key="3">
    <source>
        <dbReference type="Proteomes" id="UP001500668"/>
    </source>
</evidence>
<gene>
    <name evidence="2" type="ORF">GCM10010394_49550</name>
</gene>
<comment type="caution">
    <text evidence="2">The sequence shown here is derived from an EMBL/GenBank/DDBJ whole genome shotgun (WGS) entry which is preliminary data.</text>
</comment>
<organism evidence="2 3">
    <name type="scientific">Streptomyces crystallinus</name>
    <dbReference type="NCBI Taxonomy" id="68191"/>
    <lineage>
        <taxon>Bacteria</taxon>
        <taxon>Bacillati</taxon>
        <taxon>Actinomycetota</taxon>
        <taxon>Actinomycetes</taxon>
        <taxon>Kitasatosporales</taxon>
        <taxon>Streptomycetaceae</taxon>
        <taxon>Streptomyces</taxon>
    </lineage>
</organism>
<feature type="compositionally biased region" description="Basic residues" evidence="1">
    <location>
        <begin position="12"/>
        <end position="24"/>
    </location>
</feature>
<dbReference type="EMBL" id="BAAACA010000035">
    <property type="protein sequence ID" value="GAA0613700.1"/>
    <property type="molecule type" value="Genomic_DNA"/>
</dbReference>
<protein>
    <submittedName>
        <fullName evidence="2">Uncharacterized protein</fullName>
    </submittedName>
</protein>
<feature type="region of interest" description="Disordered" evidence="1">
    <location>
        <begin position="1"/>
        <end position="24"/>
    </location>
</feature>
<evidence type="ECO:0000313" key="2">
    <source>
        <dbReference type="EMBL" id="GAA0613700.1"/>
    </source>
</evidence>
<reference evidence="3" key="1">
    <citation type="journal article" date="2019" name="Int. J. Syst. Evol. Microbiol.">
        <title>The Global Catalogue of Microorganisms (GCM) 10K type strain sequencing project: providing services to taxonomists for standard genome sequencing and annotation.</title>
        <authorList>
            <consortium name="The Broad Institute Genomics Platform"/>
            <consortium name="The Broad Institute Genome Sequencing Center for Infectious Disease"/>
            <person name="Wu L."/>
            <person name="Ma J."/>
        </authorList>
    </citation>
    <scope>NUCLEOTIDE SEQUENCE [LARGE SCALE GENOMIC DNA]</scope>
    <source>
        <strain evidence="3">JCM 5067</strain>
    </source>
</reference>
<proteinExistence type="predicted"/>
<evidence type="ECO:0000256" key="1">
    <source>
        <dbReference type="SAM" id="MobiDB-lite"/>
    </source>
</evidence>
<sequence>MRWSAPVGRGEHRNRTRAHHPHAKRVNARDCCAGIARSGDLGHIEAVTSATCPTLYVWEPAHGVGLLCPPLPILVEPPVAVSALEQPLTSEPPLADAEPLTSEPPLTEAAPLTSEPTPVAAPAGA</sequence>
<name>A0ABP3RMZ0_9ACTN</name>